<reference evidence="3 4" key="1">
    <citation type="submission" date="2010-12" db="EMBL/GenBank/DDBJ databases">
        <title>Complete sequence of Ethanoligenens harbinense YUAN-3.</title>
        <authorList>
            <person name="Lucas S."/>
            <person name="Copeland A."/>
            <person name="Lapidus A."/>
            <person name="Cheng J.-F."/>
            <person name="Bruce D."/>
            <person name="Goodwin L."/>
            <person name="Pitluck S."/>
            <person name="Chertkov O."/>
            <person name="Misra M."/>
            <person name="Detter J.C."/>
            <person name="Han C."/>
            <person name="Tapia R."/>
            <person name="Land M."/>
            <person name="Hauser L."/>
            <person name="Jeffries C."/>
            <person name="Kyrpides N."/>
            <person name="Ivanova N."/>
            <person name="Mikhailova N."/>
            <person name="Wang A."/>
            <person name="Mouttaki H."/>
            <person name="He Z."/>
            <person name="Zhou J."/>
            <person name="Hemme C.L."/>
            <person name="Woyke T."/>
        </authorList>
    </citation>
    <scope>NUCLEOTIDE SEQUENCE [LARGE SCALE GENOMIC DNA]</scope>
    <source>
        <strain evidence="4">DSM 18485 / JCM 12961 / CGMCC 1.5033 / YUAN-3</strain>
    </source>
</reference>
<dbReference type="GO" id="GO:0047244">
    <property type="term" value="F:N-acetylglucosaminyldiphosphoundecaprenol N-acetyl-beta-D-mannosaminyltransferase activity"/>
    <property type="evidence" value="ECO:0007669"/>
    <property type="project" value="UniProtKB-EC"/>
</dbReference>
<keyword evidence="2 3" id="KW-0808">Transferase</keyword>
<dbReference type="eggNOG" id="COG1922">
    <property type="taxonomic scope" value="Bacteria"/>
</dbReference>
<sequence>MPKTRVLGIAYENVTLAEAVRDVLALAQADGTAYVVTPNPEISEACVENERLARAVAGADYVLPDGIGVIMAAKIGGTPLKERVGGFDLATALLPELERRGLRLFLLGAKPGVAEKAAENIHARFPALCITGTHDGYFRDDAQAVAAVNAAGADVVFVALGFPRQEIFMQDNREALQAHILLGLGGGLDVFAGITKRAPDLFIRMNMEWFYRLLCQPWRFMRMLKLPKYIFRAIGARFFEKKA</sequence>
<dbReference type="HOGENOM" id="CLU_063203_3_1_9"/>
<evidence type="ECO:0000256" key="1">
    <source>
        <dbReference type="ARBA" id="ARBA00022676"/>
    </source>
</evidence>
<dbReference type="AlphaFoldDB" id="E6U7I9"/>
<accession>E6U7I9</accession>
<dbReference type="InterPro" id="IPR004629">
    <property type="entry name" value="WecG_TagA_CpsF"/>
</dbReference>
<dbReference type="NCBIfam" id="TIGR00696">
    <property type="entry name" value="wecG_tagA_cpsF"/>
    <property type="match status" value="1"/>
</dbReference>
<dbReference type="PANTHER" id="PTHR34136:SF1">
    <property type="entry name" value="UDP-N-ACETYL-D-MANNOSAMINURONIC ACID TRANSFERASE"/>
    <property type="match status" value="1"/>
</dbReference>
<dbReference type="Proteomes" id="UP000001551">
    <property type="component" value="Chromosome"/>
</dbReference>
<proteinExistence type="predicted"/>
<evidence type="ECO:0000313" key="3">
    <source>
        <dbReference type="EMBL" id="ADU27012.1"/>
    </source>
</evidence>
<dbReference type="KEGG" id="eha:Ethha_1475"/>
<evidence type="ECO:0000256" key="2">
    <source>
        <dbReference type="ARBA" id="ARBA00022679"/>
    </source>
</evidence>
<keyword evidence="4" id="KW-1185">Reference proteome</keyword>
<dbReference type="RefSeq" id="WP_013485367.1">
    <property type="nucleotide sequence ID" value="NC_014828.1"/>
</dbReference>
<dbReference type="CDD" id="cd06533">
    <property type="entry name" value="Glyco_transf_WecG_TagA"/>
    <property type="match status" value="1"/>
</dbReference>
<gene>
    <name evidence="3" type="ordered locus">Ethha_1475</name>
</gene>
<organism evidence="3 4">
    <name type="scientific">Ethanoligenens harbinense (strain DSM 18485 / JCM 12961 / CGMCC 1.5033 / YUAN-3)</name>
    <dbReference type="NCBI Taxonomy" id="663278"/>
    <lineage>
        <taxon>Bacteria</taxon>
        <taxon>Bacillati</taxon>
        <taxon>Bacillota</taxon>
        <taxon>Clostridia</taxon>
        <taxon>Eubacteriales</taxon>
        <taxon>Oscillospiraceae</taxon>
        <taxon>Ethanoligenens</taxon>
    </lineage>
</organism>
<evidence type="ECO:0000313" key="4">
    <source>
        <dbReference type="Proteomes" id="UP000001551"/>
    </source>
</evidence>
<dbReference type="Pfam" id="PF03808">
    <property type="entry name" value="Glyco_tran_WecG"/>
    <property type="match status" value="1"/>
</dbReference>
<dbReference type="STRING" id="663278.Ethha_1475"/>
<protein>
    <submittedName>
        <fullName evidence="3">Glycosyl transferase, WecB/TagA/CpsF family</fullName>
        <ecNumber evidence="3">2.4.1.187</ecNumber>
    </submittedName>
</protein>
<dbReference type="PANTHER" id="PTHR34136">
    <property type="match status" value="1"/>
</dbReference>
<name>E6U7I9_ETHHY</name>
<dbReference type="EC" id="2.4.1.187" evidence="3"/>
<keyword evidence="1 3" id="KW-0328">Glycosyltransferase</keyword>
<dbReference type="EMBL" id="CP002400">
    <property type="protein sequence ID" value="ADU27012.1"/>
    <property type="molecule type" value="Genomic_DNA"/>
</dbReference>